<organism evidence="3 4">
    <name type="scientific">Marinifilum caeruleilacunae</name>
    <dbReference type="NCBI Taxonomy" id="2499076"/>
    <lineage>
        <taxon>Bacteria</taxon>
        <taxon>Pseudomonadati</taxon>
        <taxon>Bacteroidota</taxon>
        <taxon>Bacteroidia</taxon>
        <taxon>Marinilabiliales</taxon>
        <taxon>Marinifilaceae</taxon>
    </lineage>
</organism>
<feature type="domain" description="SH3b" evidence="1">
    <location>
        <begin position="169"/>
        <end position="213"/>
    </location>
</feature>
<evidence type="ECO:0000259" key="1">
    <source>
        <dbReference type="Pfam" id="PF08239"/>
    </source>
</evidence>
<keyword evidence="4" id="KW-1185">Reference proteome</keyword>
<gene>
    <name evidence="3" type="ORF">ELS83_01370</name>
</gene>
<dbReference type="InterPro" id="IPR003646">
    <property type="entry name" value="SH3-like_bac-type"/>
</dbReference>
<dbReference type="Pfam" id="PF18925">
    <property type="entry name" value="DUF5675"/>
    <property type="match status" value="1"/>
</dbReference>
<dbReference type="RefSeq" id="WP_171593703.1">
    <property type="nucleotide sequence ID" value="NZ_RZNH01000001.1"/>
</dbReference>
<reference evidence="3 4" key="1">
    <citation type="submission" date="2018-12" db="EMBL/GenBank/DDBJ databases">
        <title>Marinifilum JC070 sp. nov., a marine bacterium isolated from Yongle Blue Hole in the South China Sea.</title>
        <authorList>
            <person name="Fu T."/>
        </authorList>
    </citation>
    <scope>NUCLEOTIDE SEQUENCE [LARGE SCALE GENOMIC DNA]</scope>
    <source>
        <strain evidence="3 4">JC070</strain>
    </source>
</reference>
<proteinExistence type="predicted"/>
<name>A0ABX1WQT4_9BACT</name>
<accession>A0ABX1WQT4</accession>
<evidence type="ECO:0000313" key="4">
    <source>
        <dbReference type="Proteomes" id="UP000732105"/>
    </source>
</evidence>
<evidence type="ECO:0000259" key="2">
    <source>
        <dbReference type="Pfam" id="PF18925"/>
    </source>
</evidence>
<dbReference type="InterPro" id="IPR043732">
    <property type="entry name" value="DUF5675"/>
</dbReference>
<dbReference type="Pfam" id="PF08239">
    <property type="entry name" value="SH3_3"/>
    <property type="match status" value="1"/>
</dbReference>
<comment type="caution">
    <text evidence="3">The sequence shown here is derived from an EMBL/GenBank/DDBJ whole genome shotgun (WGS) entry which is preliminary data.</text>
</comment>
<feature type="domain" description="DUF5675" evidence="2">
    <location>
        <begin position="5"/>
        <end position="132"/>
    </location>
</feature>
<evidence type="ECO:0000313" key="3">
    <source>
        <dbReference type="EMBL" id="NOU58449.1"/>
    </source>
</evidence>
<dbReference type="Proteomes" id="UP000732105">
    <property type="component" value="Unassembled WGS sequence"/>
</dbReference>
<protein>
    <submittedName>
        <fullName evidence="3">SH3 domain-containing protein</fullName>
    </submittedName>
</protein>
<sequence>MNLQLIRYSMSPSTTLGMLYIDGHFACYTLEDAVREEKIPGETCIPEGIYGITLRTEGGQNHRYSQKFPKIHRGMLHLLDVPGFEFVHIHVGNTKKDTDGCILLGDGSNNNQVAEGFVSSSAKAYERIYSVVAYAIENGEGVWIEIIEGIPAKENQVLPTNAVVSATKLNLRKSPKGEVEGVLNKETPTKVLGSHNGWSKIQIEGWVAEEFLEESGE</sequence>
<dbReference type="Gene3D" id="2.30.30.40">
    <property type="entry name" value="SH3 Domains"/>
    <property type="match status" value="1"/>
</dbReference>
<dbReference type="EMBL" id="RZNH01000001">
    <property type="protein sequence ID" value="NOU58449.1"/>
    <property type="molecule type" value="Genomic_DNA"/>
</dbReference>